<keyword evidence="2" id="KW-1185">Reference proteome</keyword>
<evidence type="ECO:0000313" key="2">
    <source>
        <dbReference type="Proteomes" id="UP001241377"/>
    </source>
</evidence>
<accession>A0ACC2WR75</accession>
<evidence type="ECO:0000313" key="1">
    <source>
        <dbReference type="EMBL" id="KAJ9113901.1"/>
    </source>
</evidence>
<comment type="caution">
    <text evidence="1">The sequence shown here is derived from an EMBL/GenBank/DDBJ whole genome shotgun (WGS) entry which is preliminary data.</text>
</comment>
<name>A0ACC2WR75_9TREE</name>
<organism evidence="1 2">
    <name type="scientific">Naganishia cerealis</name>
    <dbReference type="NCBI Taxonomy" id="610337"/>
    <lineage>
        <taxon>Eukaryota</taxon>
        <taxon>Fungi</taxon>
        <taxon>Dikarya</taxon>
        <taxon>Basidiomycota</taxon>
        <taxon>Agaricomycotina</taxon>
        <taxon>Tremellomycetes</taxon>
        <taxon>Filobasidiales</taxon>
        <taxon>Filobasidiaceae</taxon>
        <taxon>Naganishia</taxon>
    </lineage>
</organism>
<sequence>MCGRFALGVPVRSSTSFGYPRKLTPRSELTTETKTKKANEIRAGVVHHFPRLLGNPDAAVARAQQGEAGRSRQRADRQRRRARQDGAGRGSAPGGDQGPSVPVEEEQGQEEELDWPETDEEPHLEEIQPDEEVMQVATARLRWENEERFRQGNYNVAPRSNGVVLRLKPSSSSRSQDGDDHRASGSDLRLRGGGALGEFVENGGVQQEEKKLLDVGNQELVLETMQWGLIPHWSKHPPSGALNTINARSENLMYVPSFARCSPCLLPRSHATVQYPDAETMYYEWQKRGLTKIPHFTKLPPTPTSKPHLMLLAGLYDMVKYVDSPASEPPIKTFTILTTRPSPSLGFLHDRMPCILESEEDYPVPTEVGKIGNNSPSFVLPVKERKDGIANFFKKQTTSAAGVDDVDTASSTAPAASIKSQKKEQVENLKPAKSSKRLRREELEGSSAVVVFDDGGSRLDKKPRRENEENVHSPVSPKTIHPDFDANKGKHLDDGYLRHSSGKAEDKKPSTVMTKQEEKEFELGIGDDSNAPNPHHDPTESKGKETSSGRSIAGVSDATSTRQTRSSSTQTARRGKQELVEPALANTTTSASIRKRPATLVQKEDEDDEIQLLSSSTNAMASKKQKKPRASASPHPTSRKSATHSPPPRETKLYQTEKRRSGKPRGGATTRMTRRGGTAEDGLENTRDLPAHVLLRGSFGQHQTRLDGFLKHDE</sequence>
<dbReference type="EMBL" id="JASBWR010000001">
    <property type="protein sequence ID" value="KAJ9113901.1"/>
    <property type="molecule type" value="Genomic_DNA"/>
</dbReference>
<gene>
    <name evidence="1" type="ORF">QFC19_000095</name>
</gene>
<proteinExistence type="predicted"/>
<dbReference type="Proteomes" id="UP001241377">
    <property type="component" value="Unassembled WGS sequence"/>
</dbReference>
<protein>
    <submittedName>
        <fullName evidence="1">Uncharacterized protein</fullName>
    </submittedName>
</protein>
<reference evidence="1" key="1">
    <citation type="submission" date="2023-04" db="EMBL/GenBank/DDBJ databases">
        <title>Draft Genome sequencing of Naganishia species isolated from polar environments using Oxford Nanopore Technology.</title>
        <authorList>
            <person name="Leo P."/>
            <person name="Venkateswaran K."/>
        </authorList>
    </citation>
    <scope>NUCLEOTIDE SEQUENCE</scope>
    <source>
        <strain evidence="1">MNA-CCFEE 5261</strain>
    </source>
</reference>